<reference evidence="2 3" key="1">
    <citation type="journal article" date="2017" name="Int. J. Syst. Evol. Microbiol.">
        <title>Achromobacter aloeverae sp. nov., isolated from the root of Aloe vera (L.) Burm.f.</title>
        <authorList>
            <person name="Kuncharoen N."/>
            <person name="Muramatsu Y."/>
            <person name="Shibata C."/>
            <person name="Kamakura Y."/>
            <person name="Nakagawa Y."/>
            <person name="Tanasupawat S."/>
        </authorList>
    </citation>
    <scope>NUCLEOTIDE SEQUENCE [LARGE SCALE GENOMIC DNA]</scope>
    <source>
        <strain evidence="2 3">AVA-1</strain>
    </source>
</reference>
<feature type="compositionally biased region" description="Basic and acidic residues" evidence="1">
    <location>
        <begin position="11"/>
        <end position="24"/>
    </location>
</feature>
<name>A0A4Q1HFK4_9BURK</name>
<proteinExistence type="predicted"/>
<dbReference type="AlphaFoldDB" id="A0A4Q1HFK4"/>
<evidence type="ECO:0000313" key="3">
    <source>
        <dbReference type="Proteomes" id="UP000290849"/>
    </source>
</evidence>
<organism evidence="2 3">
    <name type="scientific">Achromobacter aloeverae</name>
    <dbReference type="NCBI Taxonomy" id="1750518"/>
    <lineage>
        <taxon>Bacteria</taxon>
        <taxon>Pseudomonadati</taxon>
        <taxon>Pseudomonadota</taxon>
        <taxon>Betaproteobacteria</taxon>
        <taxon>Burkholderiales</taxon>
        <taxon>Alcaligenaceae</taxon>
        <taxon>Achromobacter</taxon>
    </lineage>
</organism>
<dbReference type="RefSeq" id="WP_129153075.1">
    <property type="nucleotide sequence ID" value="NZ_JBHSDO010000005.1"/>
</dbReference>
<dbReference type="EMBL" id="PYAL01000007">
    <property type="protein sequence ID" value="RXN85419.1"/>
    <property type="molecule type" value="Genomic_DNA"/>
</dbReference>
<comment type="caution">
    <text evidence="2">The sequence shown here is derived from an EMBL/GenBank/DDBJ whole genome shotgun (WGS) entry which is preliminary data.</text>
</comment>
<dbReference type="Proteomes" id="UP000290849">
    <property type="component" value="Unassembled WGS sequence"/>
</dbReference>
<evidence type="ECO:0000256" key="1">
    <source>
        <dbReference type="SAM" id="MobiDB-lite"/>
    </source>
</evidence>
<keyword evidence="3" id="KW-1185">Reference proteome</keyword>
<protein>
    <submittedName>
        <fullName evidence="2">Uncharacterized protein</fullName>
    </submittedName>
</protein>
<evidence type="ECO:0000313" key="2">
    <source>
        <dbReference type="EMBL" id="RXN85419.1"/>
    </source>
</evidence>
<gene>
    <name evidence="2" type="ORF">C7R54_23330</name>
</gene>
<accession>A0A4Q1HFK4</accession>
<feature type="region of interest" description="Disordered" evidence="1">
    <location>
        <begin position="1"/>
        <end position="160"/>
    </location>
</feature>
<sequence length="160" mass="16432">MSKYPTSPPPENREAARKNLEREQTSGAGDEVDLDREAPTPTEPDARGYETPHSGRRAAGHGGGSLDASEGGADYAVAPGAEFSGGGQGHAPQASQQREAEQELAGRTGPYVRSGRMGENPAGKLAGRPSASGDRDGGPDTSNESDDQDAGPPRTPAPAR</sequence>
<feature type="compositionally biased region" description="Pro residues" evidence="1">
    <location>
        <begin position="1"/>
        <end position="10"/>
    </location>
</feature>